<organism evidence="1 2">
    <name type="scientific">Rhabditophanes sp. KR3021</name>
    <dbReference type="NCBI Taxonomy" id="114890"/>
    <lineage>
        <taxon>Eukaryota</taxon>
        <taxon>Metazoa</taxon>
        <taxon>Ecdysozoa</taxon>
        <taxon>Nematoda</taxon>
        <taxon>Chromadorea</taxon>
        <taxon>Rhabditida</taxon>
        <taxon>Tylenchina</taxon>
        <taxon>Panagrolaimomorpha</taxon>
        <taxon>Strongyloidoidea</taxon>
        <taxon>Alloionematidae</taxon>
        <taxon>Rhabditophanes</taxon>
    </lineage>
</organism>
<dbReference type="WBParaSite" id="RSKR_0001047800.1">
    <property type="protein sequence ID" value="RSKR_0001047800.1"/>
    <property type="gene ID" value="RSKR_0001047800"/>
</dbReference>
<proteinExistence type="predicted"/>
<accession>A0AC35UDV2</accession>
<reference evidence="2" key="1">
    <citation type="submission" date="2016-11" db="UniProtKB">
        <authorList>
            <consortium name="WormBaseParasite"/>
        </authorList>
    </citation>
    <scope>IDENTIFICATION</scope>
    <source>
        <strain evidence="2">KR3021</strain>
    </source>
</reference>
<evidence type="ECO:0000313" key="1">
    <source>
        <dbReference type="Proteomes" id="UP000095286"/>
    </source>
</evidence>
<name>A0AC35UDV2_9BILA</name>
<evidence type="ECO:0000313" key="2">
    <source>
        <dbReference type="WBParaSite" id="RSKR_0001047800.1"/>
    </source>
</evidence>
<protein>
    <submittedName>
        <fullName evidence="2">Kinesin motor domain-containing protein</fullName>
    </submittedName>
</protein>
<sequence>MSQTLEVVCRIKPCSGETPCITACGGGLVKLQAPEGYIKSNGGCFEDSWFKFGQVFDEWDKQGEVFEKCGMDFIGDVLRGQSGLLFTYGVTGGGKTHTMTGRGDDTGILPRSVDVIFNSIANPLDKGVLYPMGRNKFGVRTELEARECRRQQSQPDLKLNTRCFESRKVQKVPTNVGVSVFVSYVEIWNDYCYDLLDENVTSSDRLNMTKGIKMGDGCTAYVENLIEVEVCSTDEVMALYESAQERRKVSETKLNRTSSRAHSIFQIRLVMAPLDPVLGYPECDFNKVVTSALVLVDLAGSERAKRTENRGQTLVDAGGINKSLFSLRQCFQKMRENQKKAGPPQLIPYRDSKLTLLFKQFFEGRGKIRMIICCDPKPDDFEENAQTLLFAEQAQDVVIKVAEKEESSCRFEFGCNFSRRDIQTWHREMEKEVKSPCGTMNLYGPPPAKKMYFGQADIEESLAIAEENVQYYRAMSLKRLQMAAVYSEKTSNFVELVKAVCCERDLLKAANEKLVGENGEVHQANAVLNGRVHHCQREIGALKKRLALYEVEDNERLSREESGRKAKEEALRELEQRKRALRFANEICTNLGLDGNKKNGPSVAVLRNRFDAPSEEPPFASPRSGRKEVATKTTTFHPSVKSPHASARNGYVNPKYHRRSQSANGRVLDHQNVRAVPTGTILKPGVGKGQNIKSTANPTRQDLKKSSDYILTHQEVDQHGNISTNVFKGECIPTAGGGTHVQFTDIERLHHESPNANGTNH</sequence>
<dbReference type="Proteomes" id="UP000095286">
    <property type="component" value="Unplaced"/>
</dbReference>